<dbReference type="Proteomes" id="UP000663829">
    <property type="component" value="Unassembled WGS sequence"/>
</dbReference>
<feature type="compositionally biased region" description="Acidic residues" evidence="1">
    <location>
        <begin position="217"/>
        <end position="231"/>
    </location>
</feature>
<dbReference type="Proteomes" id="UP000681722">
    <property type="component" value="Unassembled WGS sequence"/>
</dbReference>
<feature type="compositionally biased region" description="Low complexity" evidence="1">
    <location>
        <begin position="294"/>
        <end position="312"/>
    </location>
</feature>
<evidence type="ECO:0000256" key="1">
    <source>
        <dbReference type="SAM" id="MobiDB-lite"/>
    </source>
</evidence>
<comment type="caution">
    <text evidence="2">The sequence shown here is derived from an EMBL/GenBank/DDBJ whole genome shotgun (WGS) entry which is preliminary data.</text>
</comment>
<evidence type="ECO:0000313" key="4">
    <source>
        <dbReference type="Proteomes" id="UP000663829"/>
    </source>
</evidence>
<feature type="region of interest" description="Disordered" evidence="1">
    <location>
        <begin position="443"/>
        <end position="499"/>
    </location>
</feature>
<feature type="compositionally biased region" description="Polar residues" evidence="1">
    <location>
        <begin position="326"/>
        <end position="346"/>
    </location>
</feature>
<reference evidence="2" key="1">
    <citation type="submission" date="2021-02" db="EMBL/GenBank/DDBJ databases">
        <authorList>
            <person name="Nowell W R."/>
        </authorList>
    </citation>
    <scope>NUCLEOTIDE SEQUENCE</scope>
</reference>
<feature type="region of interest" description="Disordered" evidence="1">
    <location>
        <begin position="202"/>
        <end position="248"/>
    </location>
</feature>
<protein>
    <submittedName>
        <fullName evidence="2">Uncharacterized protein</fullName>
    </submittedName>
</protein>
<gene>
    <name evidence="2" type="ORF">GPM918_LOCUS11516</name>
    <name evidence="3" type="ORF">SRO942_LOCUS11517</name>
</gene>
<accession>A0A814DL67</accession>
<dbReference type="EMBL" id="CAJNOQ010002401">
    <property type="protein sequence ID" value="CAF0956331.1"/>
    <property type="molecule type" value="Genomic_DNA"/>
</dbReference>
<feature type="region of interest" description="Disordered" evidence="1">
    <location>
        <begin position="554"/>
        <end position="574"/>
    </location>
</feature>
<proteinExistence type="predicted"/>
<feature type="compositionally biased region" description="Polar residues" evidence="1">
    <location>
        <begin position="446"/>
        <end position="457"/>
    </location>
</feature>
<evidence type="ECO:0000313" key="3">
    <source>
        <dbReference type="EMBL" id="CAF3731309.1"/>
    </source>
</evidence>
<name>A0A814DL67_9BILA</name>
<feature type="region of interest" description="Disordered" evidence="1">
    <location>
        <begin position="293"/>
        <end position="351"/>
    </location>
</feature>
<evidence type="ECO:0000313" key="2">
    <source>
        <dbReference type="EMBL" id="CAF0956331.1"/>
    </source>
</evidence>
<keyword evidence="4" id="KW-1185">Reference proteome</keyword>
<feature type="compositionally biased region" description="Low complexity" evidence="1">
    <location>
        <begin position="556"/>
        <end position="574"/>
    </location>
</feature>
<feature type="compositionally biased region" description="Polar residues" evidence="1">
    <location>
        <begin position="465"/>
        <end position="481"/>
    </location>
</feature>
<sequence length="574" mass="66063">MSNFSLLFGQQQASIVSMKSVLSELNREQIIDFNQYILNKSKHSIFDEKAQKQLDIKYWFDNREETYQNEKLWFDKMMVSHSCLLLCYKHSRMFYLLIIRLSIDYCKDFCDYDKNDLVIRYTQKSQTEKSKKKRDACKTFCTRQEREQGSKLVNVKRICDNRCIFFFIITNISCYPVNDNDDNDNDREFKLRLRSLINHLNDESNEEQMEKIRSLESDDGDVQGGYEDDDGAYEKRQAGHGTVDSQIQNDHNNLTSWQKYWLATHSFQTRRNSNQTENKSPEPVVHFVTLRDISNNPSRKNSRNSNQNFQNKESSLMDIGKHSDTDSPSQTKTDFIGSSDSEYVSSHQRDSTESMFKSATAISESFQDTSVVLDNINVEKSQSETASPLNTQRHKLPLATRSEIIISSAINIKPRIILKKDVISATTSTIIKANKLSQKIVHTRSDNANNTRLTSTPKQEKGKLQQHQQSFDELSWVSTQSRTKKAVKPTSSTNTKKPRSLIAKSKHPISVFIPTSNIKAKAKPVTEKVNKSQHEKENWTLPYVGERYDPPAPCVSPSVSEHSSSVMYMSEHAT</sequence>
<dbReference type="EMBL" id="CAJOBC010002401">
    <property type="protein sequence ID" value="CAF3731309.1"/>
    <property type="molecule type" value="Genomic_DNA"/>
</dbReference>
<organism evidence="2 4">
    <name type="scientific">Didymodactylos carnosus</name>
    <dbReference type="NCBI Taxonomy" id="1234261"/>
    <lineage>
        <taxon>Eukaryota</taxon>
        <taxon>Metazoa</taxon>
        <taxon>Spiralia</taxon>
        <taxon>Gnathifera</taxon>
        <taxon>Rotifera</taxon>
        <taxon>Eurotatoria</taxon>
        <taxon>Bdelloidea</taxon>
        <taxon>Philodinida</taxon>
        <taxon>Philodinidae</taxon>
        <taxon>Didymodactylos</taxon>
    </lineage>
</organism>
<dbReference type="AlphaFoldDB" id="A0A814DL67"/>